<dbReference type="Proteomes" id="UP001603978">
    <property type="component" value="Unassembled WGS sequence"/>
</dbReference>
<evidence type="ECO:0000313" key="1">
    <source>
        <dbReference type="EMBL" id="MFG1708140.1"/>
    </source>
</evidence>
<dbReference type="EMBL" id="JBICRM010000025">
    <property type="protein sequence ID" value="MFG1708140.1"/>
    <property type="molecule type" value="Genomic_DNA"/>
</dbReference>
<name>A0ABW7AL80_9ACTN</name>
<gene>
    <name evidence="1" type="ORF">ACFLIM_33515</name>
</gene>
<proteinExistence type="predicted"/>
<evidence type="ECO:0000313" key="2">
    <source>
        <dbReference type="Proteomes" id="UP001603978"/>
    </source>
</evidence>
<reference evidence="1 2" key="1">
    <citation type="submission" date="2024-10" db="EMBL/GenBank/DDBJ databases">
        <authorList>
            <person name="Topkara A.R."/>
            <person name="Saygin H."/>
        </authorList>
    </citation>
    <scope>NUCLEOTIDE SEQUENCE [LARGE SCALE GENOMIC DNA]</scope>
    <source>
        <strain evidence="1 2">M3C6</strain>
    </source>
</reference>
<keyword evidence="2" id="KW-1185">Reference proteome</keyword>
<sequence>MSIPTPSRRGWAVYSVVTAVVFAHKSNHRYAELQRNGRYLPSPRGVAVNTSLLGELAADPA</sequence>
<accession>A0ABW7AL80</accession>
<comment type="caution">
    <text evidence="1">The sequence shown here is derived from an EMBL/GenBank/DDBJ whole genome shotgun (WGS) entry which is preliminary data.</text>
</comment>
<evidence type="ECO:0008006" key="3">
    <source>
        <dbReference type="Google" id="ProtNLM"/>
    </source>
</evidence>
<organism evidence="1 2">
    <name type="scientific">Nonomuraea marmarensis</name>
    <dbReference type="NCBI Taxonomy" id="3351344"/>
    <lineage>
        <taxon>Bacteria</taxon>
        <taxon>Bacillati</taxon>
        <taxon>Actinomycetota</taxon>
        <taxon>Actinomycetes</taxon>
        <taxon>Streptosporangiales</taxon>
        <taxon>Streptosporangiaceae</taxon>
        <taxon>Nonomuraea</taxon>
    </lineage>
</organism>
<dbReference type="RefSeq" id="WP_393172372.1">
    <property type="nucleotide sequence ID" value="NZ_JBICRM010000025.1"/>
</dbReference>
<protein>
    <recommendedName>
        <fullName evidence="3">Transposase</fullName>
    </recommendedName>
</protein>